<evidence type="ECO:0000313" key="11">
    <source>
        <dbReference type="EMBL" id="PAV15705.1"/>
    </source>
</evidence>
<evidence type="ECO:0000256" key="9">
    <source>
        <dbReference type="PIRSR" id="PIRSR602401-1"/>
    </source>
</evidence>
<organism evidence="11 12">
    <name type="scientific">Pyrrhoderma noxium</name>
    <dbReference type="NCBI Taxonomy" id="2282107"/>
    <lineage>
        <taxon>Eukaryota</taxon>
        <taxon>Fungi</taxon>
        <taxon>Dikarya</taxon>
        <taxon>Basidiomycota</taxon>
        <taxon>Agaricomycotina</taxon>
        <taxon>Agaricomycetes</taxon>
        <taxon>Hymenochaetales</taxon>
        <taxon>Hymenochaetaceae</taxon>
        <taxon>Pyrrhoderma</taxon>
    </lineage>
</organism>
<feature type="compositionally biased region" description="Acidic residues" evidence="10">
    <location>
        <begin position="464"/>
        <end position="474"/>
    </location>
</feature>
<keyword evidence="8" id="KW-0503">Monooxygenase</keyword>
<dbReference type="Pfam" id="PF00067">
    <property type="entry name" value="p450"/>
    <property type="match status" value="1"/>
</dbReference>
<protein>
    <submittedName>
        <fullName evidence="11">Cytochrome P450</fullName>
    </submittedName>
</protein>
<evidence type="ECO:0000256" key="10">
    <source>
        <dbReference type="SAM" id="MobiDB-lite"/>
    </source>
</evidence>
<evidence type="ECO:0000256" key="6">
    <source>
        <dbReference type="ARBA" id="ARBA00023002"/>
    </source>
</evidence>
<comment type="similarity">
    <text evidence="3">Belongs to the cytochrome P450 family.</text>
</comment>
<keyword evidence="5 9" id="KW-0479">Metal-binding</keyword>
<evidence type="ECO:0000256" key="8">
    <source>
        <dbReference type="ARBA" id="ARBA00023033"/>
    </source>
</evidence>
<keyword evidence="12" id="KW-1185">Reference proteome</keyword>
<keyword evidence="4 9" id="KW-0349">Heme</keyword>
<dbReference type="InterPro" id="IPR001128">
    <property type="entry name" value="Cyt_P450"/>
</dbReference>
<dbReference type="PANTHER" id="PTHR46300">
    <property type="entry name" value="P450, PUTATIVE (EUROFUNG)-RELATED-RELATED"/>
    <property type="match status" value="1"/>
</dbReference>
<dbReference type="GO" id="GO:0020037">
    <property type="term" value="F:heme binding"/>
    <property type="evidence" value="ECO:0007669"/>
    <property type="project" value="InterPro"/>
</dbReference>
<dbReference type="InterPro" id="IPR036396">
    <property type="entry name" value="Cyt_P450_sf"/>
</dbReference>
<dbReference type="Proteomes" id="UP000217199">
    <property type="component" value="Unassembled WGS sequence"/>
</dbReference>
<feature type="region of interest" description="Disordered" evidence="10">
    <location>
        <begin position="457"/>
        <end position="483"/>
    </location>
</feature>
<dbReference type="PROSITE" id="PS00086">
    <property type="entry name" value="CYTOCHROME_P450"/>
    <property type="match status" value="1"/>
</dbReference>
<evidence type="ECO:0000256" key="1">
    <source>
        <dbReference type="ARBA" id="ARBA00001971"/>
    </source>
</evidence>
<feature type="region of interest" description="Disordered" evidence="10">
    <location>
        <begin position="719"/>
        <end position="742"/>
    </location>
</feature>
<dbReference type="GO" id="GO:0004497">
    <property type="term" value="F:monooxygenase activity"/>
    <property type="evidence" value="ECO:0007669"/>
    <property type="project" value="UniProtKB-KW"/>
</dbReference>
<dbReference type="InParanoid" id="A0A286U824"/>
<dbReference type="InterPro" id="IPR002401">
    <property type="entry name" value="Cyt_P450_E_grp-I"/>
</dbReference>
<proteinExistence type="inferred from homology"/>
<dbReference type="PRINTS" id="PR00463">
    <property type="entry name" value="EP450I"/>
</dbReference>
<dbReference type="InterPro" id="IPR017972">
    <property type="entry name" value="Cyt_P450_CS"/>
</dbReference>
<keyword evidence="6" id="KW-0560">Oxidoreductase</keyword>
<dbReference type="STRING" id="2282107.A0A286U824"/>
<evidence type="ECO:0000256" key="3">
    <source>
        <dbReference type="ARBA" id="ARBA00010617"/>
    </source>
</evidence>
<dbReference type="OrthoDB" id="2789670at2759"/>
<dbReference type="GO" id="GO:0005506">
    <property type="term" value="F:iron ion binding"/>
    <property type="evidence" value="ECO:0007669"/>
    <property type="project" value="InterPro"/>
</dbReference>
<dbReference type="SUPFAM" id="SSF48264">
    <property type="entry name" value="Cytochrome P450"/>
    <property type="match status" value="1"/>
</dbReference>
<dbReference type="CDD" id="cd11065">
    <property type="entry name" value="CYP64-like"/>
    <property type="match status" value="1"/>
</dbReference>
<dbReference type="PANTHER" id="PTHR46300:SF7">
    <property type="entry name" value="P450, PUTATIVE (EUROFUNG)-RELATED"/>
    <property type="match status" value="1"/>
</dbReference>
<feature type="binding site" description="axial binding residue" evidence="9">
    <location>
        <position position="496"/>
    </location>
    <ligand>
        <name>heme</name>
        <dbReference type="ChEBI" id="CHEBI:30413"/>
    </ligand>
    <ligandPart>
        <name>Fe</name>
        <dbReference type="ChEBI" id="CHEBI:18248"/>
    </ligandPart>
</feature>
<dbReference type="GO" id="GO:0016705">
    <property type="term" value="F:oxidoreductase activity, acting on paired donors, with incorporation or reduction of molecular oxygen"/>
    <property type="evidence" value="ECO:0007669"/>
    <property type="project" value="InterPro"/>
</dbReference>
<dbReference type="EMBL" id="NBII01000009">
    <property type="protein sequence ID" value="PAV15705.1"/>
    <property type="molecule type" value="Genomic_DNA"/>
</dbReference>
<comment type="caution">
    <text evidence="11">The sequence shown here is derived from an EMBL/GenBank/DDBJ whole genome shotgun (WGS) entry which is preliminary data.</text>
</comment>
<dbReference type="InterPro" id="IPR050364">
    <property type="entry name" value="Cytochrome_P450_fung"/>
</dbReference>
<dbReference type="Gene3D" id="1.10.630.10">
    <property type="entry name" value="Cytochrome P450"/>
    <property type="match status" value="1"/>
</dbReference>
<name>A0A286U824_9AGAM</name>
<evidence type="ECO:0000313" key="12">
    <source>
        <dbReference type="Proteomes" id="UP000217199"/>
    </source>
</evidence>
<evidence type="ECO:0000256" key="2">
    <source>
        <dbReference type="ARBA" id="ARBA00005179"/>
    </source>
</evidence>
<evidence type="ECO:0000256" key="5">
    <source>
        <dbReference type="ARBA" id="ARBA00022723"/>
    </source>
</evidence>
<dbReference type="AlphaFoldDB" id="A0A286U824"/>
<evidence type="ECO:0000256" key="7">
    <source>
        <dbReference type="ARBA" id="ARBA00023004"/>
    </source>
</evidence>
<comment type="cofactor">
    <cofactor evidence="1 9">
        <name>heme</name>
        <dbReference type="ChEBI" id="CHEBI:30413"/>
    </cofactor>
</comment>
<keyword evidence="7 9" id="KW-0408">Iron</keyword>
<sequence>MATPASPSFTDSTTFQLSITLIAAACLYSHLASSTTLFTPSQNGLPLPPSPPSDPIIGNARVMPLEYAFKTFGSWVKSYGDLIYVSVLGRPMIIVNSVQAARDLMEKKGAIYSSRPRMEILGEMMGWSNTLPFLKYGERFRKHRRMMQQHFNERAVTAFRPIQQNQVNEFLKRVVEKPDNVRKDMHRLIASSILMATFGHEVTSDNDPYIALVNRTTKMSTDAGSPGGTIIDLFPALRHVPEWLPFMGLKRHALATRALVQEVMQMPLSEIKEKRAKGTPPACYVNHLLDEYETRVLENGGRRDIEHEEDIRCIGAVIYSAGVETTEATIASFLLLMTLHPEVVKRAQQELDALLDNDSNSLPRLPTYEDRLSGKLPYLECIVKEVFRISPAVPIGIPHESVKEDTYRGWRIPEGSMVMPNIWNMMRDEKVYGTSGSLPSKKQGGVESFEPERFLKKVQHADVDGDDTEEDEDEGKTGVKEEDPSSIVFGFGRRLCPGRHFAEVTMWLTYASLLAAFDISYYVDPVTGKEEIPECKFVGGTSHQPEPFSILSTPLPEIISFKFLPILLTSTVVSIDSRFLVLALRTSSIMGRVALPSDRCVRSNRKQVPCVVDPCLLAYPPPNLPYRHHKSELSDDEETCITTHCRGKGSSIVESRIGYERQHDVDVFEVIRASKNESKRNRKPYPDMDEVSLPIKLSDLQETESSSSTDTLCTQISSNSITTQDQSSLEPLNTSTGDAQASYTTKDTLSDISELTNVESIQRGESLVEINQVVLGNSNKHIDSSACAPFSEEESKAYEHVRHVESAEGPSFVTGKATRRIVSSKEPPKQLITGVKKIAIRFITKCKLRTA</sequence>
<gene>
    <name evidence="11" type="ORF">PNOK_0856300</name>
</gene>
<reference evidence="11 12" key="1">
    <citation type="journal article" date="2017" name="Mol. Ecol.">
        <title>Comparative and population genomic landscape of Phellinus noxius: A hypervariable fungus causing root rot in trees.</title>
        <authorList>
            <person name="Chung C.L."/>
            <person name="Lee T.J."/>
            <person name="Akiba M."/>
            <person name="Lee H.H."/>
            <person name="Kuo T.H."/>
            <person name="Liu D."/>
            <person name="Ke H.M."/>
            <person name="Yokoi T."/>
            <person name="Roa M.B."/>
            <person name="Lu M.J."/>
            <person name="Chang Y.Y."/>
            <person name="Ann P.J."/>
            <person name="Tsai J.N."/>
            <person name="Chen C.Y."/>
            <person name="Tzean S.S."/>
            <person name="Ota Y."/>
            <person name="Hattori T."/>
            <person name="Sahashi N."/>
            <person name="Liou R.F."/>
            <person name="Kikuchi T."/>
            <person name="Tsai I.J."/>
        </authorList>
    </citation>
    <scope>NUCLEOTIDE SEQUENCE [LARGE SCALE GENOMIC DNA]</scope>
    <source>
        <strain evidence="11 12">FFPRI411160</strain>
    </source>
</reference>
<comment type="pathway">
    <text evidence="2">Secondary metabolite biosynthesis.</text>
</comment>
<dbReference type="PRINTS" id="PR00385">
    <property type="entry name" value="P450"/>
</dbReference>
<evidence type="ECO:0000256" key="4">
    <source>
        <dbReference type="ARBA" id="ARBA00022617"/>
    </source>
</evidence>
<accession>A0A286U824</accession>